<reference evidence="2 3" key="1">
    <citation type="journal article" date="2019" name="Environ. Microbiol.">
        <title>At the nexus of three kingdoms: the genome of the mycorrhizal fungus Gigaspora margarita provides insights into plant, endobacterial and fungal interactions.</title>
        <authorList>
            <person name="Venice F."/>
            <person name="Ghignone S."/>
            <person name="Salvioli di Fossalunga A."/>
            <person name="Amselem J."/>
            <person name="Novero M."/>
            <person name="Xianan X."/>
            <person name="Sedzielewska Toro K."/>
            <person name="Morin E."/>
            <person name="Lipzen A."/>
            <person name="Grigoriev I.V."/>
            <person name="Henrissat B."/>
            <person name="Martin F.M."/>
            <person name="Bonfante P."/>
        </authorList>
    </citation>
    <scope>NUCLEOTIDE SEQUENCE [LARGE SCALE GENOMIC DNA]</scope>
    <source>
        <strain evidence="2 3">BEG34</strain>
    </source>
</reference>
<organism evidence="2 3">
    <name type="scientific">Gigaspora margarita</name>
    <dbReference type="NCBI Taxonomy" id="4874"/>
    <lineage>
        <taxon>Eukaryota</taxon>
        <taxon>Fungi</taxon>
        <taxon>Fungi incertae sedis</taxon>
        <taxon>Mucoromycota</taxon>
        <taxon>Glomeromycotina</taxon>
        <taxon>Glomeromycetes</taxon>
        <taxon>Diversisporales</taxon>
        <taxon>Gigasporaceae</taxon>
        <taxon>Gigaspora</taxon>
    </lineage>
</organism>
<feature type="region of interest" description="Disordered" evidence="1">
    <location>
        <begin position="436"/>
        <end position="466"/>
    </location>
</feature>
<evidence type="ECO:0000313" key="3">
    <source>
        <dbReference type="Proteomes" id="UP000439903"/>
    </source>
</evidence>
<proteinExistence type="predicted"/>
<evidence type="ECO:0000313" key="2">
    <source>
        <dbReference type="EMBL" id="KAF0488437.1"/>
    </source>
</evidence>
<keyword evidence="3" id="KW-1185">Reference proteome</keyword>
<comment type="caution">
    <text evidence="2">The sequence shown here is derived from an EMBL/GenBank/DDBJ whole genome shotgun (WGS) entry which is preliminary data.</text>
</comment>
<sequence length="466" mass="54247">MNNDSEPYFGYHDNTQCSYTEFLNLNRDVVLLSQPFSDNWNVLDLTWARRFLSKAKELKGHDYATTLKQEVKKQRANKGLNLLGRNNLRARKDECTASASNWYGHPKIIIDKENNPFINTCIKDKKDKAESEYSEESDINDISENENFGCNDDYKEDTHPKIDKKFFREVHKPIPNSSKMWLSTGKIAEDVLFNFCKNIDYEHHAHSYNIDYDDTEVKALFTETEWQELTYDRLGAPSIPVDIAKELSTYKKKILKELRKVSMASYLQDNVKYNIHQHYNNEWIQLSVRNLVNLYENTDCPLMSNQYEDWYTVALFGSCIDFCLRDMQLGTDIKRTNAPSLASANRKIVLDRVIEAAKSFNGVSDRKCFIENFKMPKSLRDMLADMIRDVNYEEERMIMKNNLNILGDIQESNASEENDFLDELIGVNHSSTPSTSIQFFADNGKTPKRQVKEKESAPLKKRRLNN</sequence>
<name>A0A8H4EI69_GIGMA</name>
<gene>
    <name evidence="2" type="ORF">F8M41_022269</name>
</gene>
<protein>
    <submittedName>
        <fullName evidence="2">C2h2-type zinc finger transcription factor</fullName>
    </submittedName>
</protein>
<accession>A0A8H4EI69</accession>
<evidence type="ECO:0000256" key="1">
    <source>
        <dbReference type="SAM" id="MobiDB-lite"/>
    </source>
</evidence>
<dbReference type="EMBL" id="WTPW01000684">
    <property type="protein sequence ID" value="KAF0488437.1"/>
    <property type="molecule type" value="Genomic_DNA"/>
</dbReference>
<dbReference type="Proteomes" id="UP000439903">
    <property type="component" value="Unassembled WGS sequence"/>
</dbReference>
<dbReference type="OrthoDB" id="2443848at2759"/>
<dbReference type="AlphaFoldDB" id="A0A8H4EI69"/>